<dbReference type="PATRIC" id="fig|1675527.3.peg.4293"/>
<dbReference type="AlphaFoldDB" id="A0A0J9E8M1"/>
<evidence type="ECO:0000313" key="1">
    <source>
        <dbReference type="EMBL" id="KMW59115.1"/>
    </source>
</evidence>
<gene>
    <name evidence="1" type="ORF">AIOL_004096</name>
</gene>
<proteinExistence type="predicted"/>
<name>A0A0J9E8M1_9RHOB</name>
<organism evidence="1 2">
    <name type="scientific">Candidatus Rhodobacter oscarellae</name>
    <dbReference type="NCBI Taxonomy" id="1675527"/>
    <lineage>
        <taxon>Bacteria</taxon>
        <taxon>Pseudomonadati</taxon>
        <taxon>Pseudomonadota</taxon>
        <taxon>Alphaproteobacteria</taxon>
        <taxon>Rhodobacterales</taxon>
        <taxon>Rhodobacter group</taxon>
        <taxon>Rhodobacter</taxon>
    </lineage>
</organism>
<dbReference type="Proteomes" id="UP000037178">
    <property type="component" value="Unassembled WGS sequence"/>
</dbReference>
<accession>A0A0J9E8M1</accession>
<keyword evidence="2" id="KW-1185">Reference proteome</keyword>
<reference evidence="1 2" key="1">
    <citation type="submission" date="2015-06" db="EMBL/GenBank/DDBJ databases">
        <title>Draft genome sequence of an Alphaproteobacteria species associated to the Mediterranean sponge Oscarella lobularis.</title>
        <authorList>
            <person name="Jourda C."/>
            <person name="Santini S."/>
            <person name="Claverie J.-M."/>
        </authorList>
    </citation>
    <scope>NUCLEOTIDE SEQUENCE [LARGE SCALE GENOMIC DNA]</scope>
    <source>
        <strain evidence="1">IGS</strain>
    </source>
</reference>
<evidence type="ECO:0000313" key="2">
    <source>
        <dbReference type="Proteomes" id="UP000037178"/>
    </source>
</evidence>
<protein>
    <submittedName>
        <fullName evidence="1">Uncharacterized protein</fullName>
    </submittedName>
</protein>
<dbReference type="EMBL" id="LFTY01000002">
    <property type="protein sequence ID" value="KMW59115.1"/>
    <property type="molecule type" value="Genomic_DNA"/>
</dbReference>
<comment type="caution">
    <text evidence="1">The sequence shown here is derived from an EMBL/GenBank/DDBJ whole genome shotgun (WGS) entry which is preliminary data.</text>
</comment>
<sequence length="52" mass="5514">MASIDHWQLVAAMYWIASQTDRMSGLRGQPPLALGGMTGAVKARSSSVQPLA</sequence>